<evidence type="ECO:0000256" key="8">
    <source>
        <dbReference type="ARBA" id="ARBA00022801"/>
    </source>
</evidence>
<keyword evidence="8" id="KW-0378">Hydrolase</keyword>
<dbReference type="SMART" id="SM00279">
    <property type="entry name" value="HhH2"/>
    <property type="match status" value="1"/>
</dbReference>
<comment type="similarity">
    <text evidence="14">Belongs to the XPG/RAD2 endonuclease family. FEN1 subfamily.</text>
</comment>
<dbReference type="GO" id="GO:0017108">
    <property type="term" value="F:5'-flap endonuclease activity"/>
    <property type="evidence" value="ECO:0007669"/>
    <property type="project" value="TreeGrafter"/>
</dbReference>
<dbReference type="OrthoDB" id="1937206at2759"/>
<evidence type="ECO:0000256" key="6">
    <source>
        <dbReference type="ARBA" id="ARBA00022759"/>
    </source>
</evidence>
<dbReference type="SMART" id="SM00484">
    <property type="entry name" value="XPGI"/>
    <property type="match status" value="1"/>
</dbReference>
<evidence type="ECO:0000256" key="13">
    <source>
        <dbReference type="ARBA" id="ARBA00023242"/>
    </source>
</evidence>
<keyword evidence="2" id="KW-0597">Phosphoprotein</keyword>
<dbReference type="InterPro" id="IPR019974">
    <property type="entry name" value="XPG_CS"/>
</dbReference>
<dbReference type="GO" id="GO:0004523">
    <property type="term" value="F:RNA-DNA hybrid ribonuclease activity"/>
    <property type="evidence" value="ECO:0007669"/>
    <property type="project" value="TreeGrafter"/>
</dbReference>
<proteinExistence type="inferred from homology"/>
<evidence type="ECO:0000313" key="15">
    <source>
        <dbReference type="EMBL" id="CAD7239550.1"/>
    </source>
</evidence>
<dbReference type="CDD" id="cd09907">
    <property type="entry name" value="H3TH_FEN1-Euk"/>
    <property type="match status" value="1"/>
</dbReference>
<dbReference type="GO" id="GO:0030145">
    <property type="term" value="F:manganese ion binding"/>
    <property type="evidence" value="ECO:0007669"/>
    <property type="project" value="TreeGrafter"/>
</dbReference>
<dbReference type="SUPFAM" id="SSF88723">
    <property type="entry name" value="PIN domain-like"/>
    <property type="match status" value="1"/>
</dbReference>
<reference evidence="15" key="1">
    <citation type="submission" date="2020-11" db="EMBL/GenBank/DDBJ databases">
        <authorList>
            <person name="Tran Van P."/>
        </authorList>
    </citation>
    <scope>NUCLEOTIDE SEQUENCE</scope>
</reference>
<dbReference type="PRINTS" id="PR00853">
    <property type="entry name" value="XPGRADSUPER"/>
</dbReference>
<dbReference type="PANTHER" id="PTHR11081:SF9">
    <property type="entry name" value="FLAP ENDONUCLEASE 1"/>
    <property type="match status" value="1"/>
</dbReference>
<dbReference type="PANTHER" id="PTHR11081">
    <property type="entry name" value="FLAP ENDONUCLEASE FAMILY MEMBER"/>
    <property type="match status" value="1"/>
</dbReference>
<dbReference type="AlphaFoldDB" id="A0A7R8ZYW0"/>
<protein>
    <submittedName>
        <fullName evidence="15">Uncharacterized protein</fullName>
    </submittedName>
</protein>
<evidence type="ECO:0000256" key="5">
    <source>
        <dbReference type="ARBA" id="ARBA00022723"/>
    </source>
</evidence>
<keyword evidence="12" id="KW-0234">DNA repair</keyword>
<name>A0A7R8ZYW0_9CRUS</name>
<dbReference type="InterPro" id="IPR008918">
    <property type="entry name" value="HhH2"/>
</dbReference>
<dbReference type="GO" id="GO:0000287">
    <property type="term" value="F:magnesium ion binding"/>
    <property type="evidence" value="ECO:0007669"/>
    <property type="project" value="TreeGrafter"/>
</dbReference>
<keyword evidence="10" id="KW-0460">Magnesium</keyword>
<dbReference type="GO" id="GO:0006260">
    <property type="term" value="P:DNA replication"/>
    <property type="evidence" value="ECO:0007669"/>
    <property type="project" value="UniProtKB-KW"/>
</dbReference>
<keyword evidence="5" id="KW-0479">Metal-binding</keyword>
<dbReference type="Gene3D" id="3.40.50.1010">
    <property type="entry name" value="5'-nuclease"/>
    <property type="match status" value="1"/>
</dbReference>
<dbReference type="EMBL" id="OB730484">
    <property type="protein sequence ID" value="CAD7239550.1"/>
    <property type="molecule type" value="Genomic_DNA"/>
</dbReference>
<gene>
    <name evidence="15" type="ORF">CTOB1V02_LOCUS17365</name>
</gene>
<dbReference type="InterPro" id="IPR006086">
    <property type="entry name" value="XPG-I_dom"/>
</dbReference>
<dbReference type="GO" id="GO:0008409">
    <property type="term" value="F:5'-3' exonuclease activity"/>
    <property type="evidence" value="ECO:0007669"/>
    <property type="project" value="TreeGrafter"/>
</dbReference>
<evidence type="ECO:0000256" key="1">
    <source>
        <dbReference type="ARBA" id="ARBA00001946"/>
    </source>
</evidence>
<dbReference type="GO" id="GO:0005634">
    <property type="term" value="C:nucleus"/>
    <property type="evidence" value="ECO:0007669"/>
    <property type="project" value="TreeGrafter"/>
</dbReference>
<evidence type="ECO:0000256" key="11">
    <source>
        <dbReference type="ARBA" id="ARBA00023128"/>
    </source>
</evidence>
<keyword evidence="6" id="KW-0255">Endonuclease</keyword>
<keyword evidence="3" id="KW-0235">DNA replication</keyword>
<comment type="cofactor">
    <cofactor evidence="1">
        <name>Mg(2+)</name>
        <dbReference type="ChEBI" id="CHEBI:18420"/>
    </cofactor>
</comment>
<dbReference type="GO" id="GO:0006281">
    <property type="term" value="P:DNA repair"/>
    <property type="evidence" value="ECO:0007669"/>
    <property type="project" value="UniProtKB-KW"/>
</dbReference>
<keyword evidence="11" id="KW-0496">Mitochondrion</keyword>
<dbReference type="InterPro" id="IPR006084">
    <property type="entry name" value="XPG/Rad2"/>
</dbReference>
<dbReference type="PROSITE" id="PS00842">
    <property type="entry name" value="XPG_2"/>
    <property type="match status" value="1"/>
</dbReference>
<evidence type="ECO:0000256" key="9">
    <source>
        <dbReference type="ARBA" id="ARBA00022839"/>
    </source>
</evidence>
<evidence type="ECO:0000256" key="7">
    <source>
        <dbReference type="ARBA" id="ARBA00022763"/>
    </source>
</evidence>
<keyword evidence="9" id="KW-0269">Exonuclease</keyword>
<evidence type="ECO:0000256" key="12">
    <source>
        <dbReference type="ARBA" id="ARBA00023204"/>
    </source>
</evidence>
<evidence type="ECO:0000256" key="2">
    <source>
        <dbReference type="ARBA" id="ARBA00022553"/>
    </source>
</evidence>
<dbReference type="GO" id="GO:0003677">
    <property type="term" value="F:DNA binding"/>
    <property type="evidence" value="ECO:0007669"/>
    <property type="project" value="InterPro"/>
</dbReference>
<feature type="non-terminal residue" evidence="15">
    <location>
        <position position="181"/>
    </location>
</feature>
<keyword evidence="4" id="KW-0540">Nuclease</keyword>
<organism evidence="15">
    <name type="scientific">Cyprideis torosa</name>
    <dbReference type="NCBI Taxonomy" id="163714"/>
    <lineage>
        <taxon>Eukaryota</taxon>
        <taxon>Metazoa</taxon>
        <taxon>Ecdysozoa</taxon>
        <taxon>Arthropoda</taxon>
        <taxon>Crustacea</taxon>
        <taxon>Oligostraca</taxon>
        <taxon>Ostracoda</taxon>
        <taxon>Podocopa</taxon>
        <taxon>Podocopida</taxon>
        <taxon>Cytherocopina</taxon>
        <taxon>Cytheroidea</taxon>
        <taxon>Cytherideidae</taxon>
        <taxon>Cyprideis</taxon>
    </lineage>
</organism>
<evidence type="ECO:0000256" key="14">
    <source>
        <dbReference type="ARBA" id="ARBA00034726"/>
    </source>
</evidence>
<dbReference type="SUPFAM" id="SSF47807">
    <property type="entry name" value="5' to 3' exonuclease, C-terminal subdomain"/>
    <property type="match status" value="1"/>
</dbReference>
<keyword evidence="13" id="KW-0539">Nucleus</keyword>
<evidence type="ECO:0000256" key="10">
    <source>
        <dbReference type="ARBA" id="ARBA00022842"/>
    </source>
</evidence>
<dbReference type="FunFam" id="1.10.150.20:FF:000009">
    <property type="entry name" value="Flap endonuclease 1"/>
    <property type="match status" value="1"/>
</dbReference>
<accession>A0A7R8ZYW0</accession>
<evidence type="ECO:0000256" key="4">
    <source>
        <dbReference type="ARBA" id="ARBA00022722"/>
    </source>
</evidence>
<evidence type="ECO:0000256" key="3">
    <source>
        <dbReference type="ARBA" id="ARBA00022705"/>
    </source>
</evidence>
<dbReference type="Gene3D" id="1.10.150.20">
    <property type="entry name" value="5' to 3' exonuclease, C-terminal subdomain"/>
    <property type="match status" value="1"/>
</dbReference>
<sequence>MGIPYVEAPCEAEAQCAELVKKGNVYGTATEDMDALTFGSKIVLRHMTFSEARKMPFKEFNLDKVLKGLELTHDQFVDLCILLGCDYTDSIRGVGPKRVIELIRTHKSIEAVLKALDAKKYPPPEDWNFEGARRLFHELDVTKAEDLDFKWEEPNEEELVKYMCEEKGFNEERIRAGAKKL</sequence>
<dbReference type="InterPro" id="IPR036279">
    <property type="entry name" value="5-3_exonuclease_C_sf"/>
</dbReference>
<dbReference type="InterPro" id="IPR029060">
    <property type="entry name" value="PIN-like_dom_sf"/>
</dbReference>
<dbReference type="Pfam" id="PF00867">
    <property type="entry name" value="XPG_I"/>
    <property type="match status" value="1"/>
</dbReference>
<keyword evidence="7" id="KW-0227">DNA damage</keyword>